<feature type="transmembrane region" description="Helical" evidence="1">
    <location>
        <begin position="428"/>
        <end position="450"/>
    </location>
</feature>
<accession>A0A096BEG9</accession>
<feature type="transmembrane region" description="Helical" evidence="1">
    <location>
        <begin position="144"/>
        <end position="162"/>
    </location>
</feature>
<gene>
    <name evidence="2" type="ORF">HMPREF0661_00345</name>
</gene>
<comment type="caution">
    <text evidence="2">The sequence shown here is derived from an EMBL/GenBank/DDBJ whole genome shotgun (WGS) entry which is preliminary data.</text>
</comment>
<sequence>MTYWEAIQTLHKHFYLSGRRNKIWQANNVAKYFYYVLAIFLCAYFVWIGCELADLVIEDNLGGYRFIYALIPVFLFIDYIFRYTTDHRLLMHIRPYLLLPLPKHSYTDYLILRQLIVFKNLNLLFICIPFGIKTVIPELDASAMIGYTAGLYLLLLINGQFFQFTQVLTARGLWYWLIPILTYLFIAIITIFFPSPQSYLQRWAEIGNAMIRGEVWIYAVMTLLLIGMILLNRNVLEHRILQEQYTAAPVKHDKNSINLTFFDRFNQIGEYLKIEVWGILRNKRLRLIFFLNTFGIFIFSLITAFDPESDMVKINGFVYYSFIIYGLSSLSRIMCYEGNYYECLLIQRNSIQNLLLAKYYFYTALLLIPLLAFLPVAIIGKISFWTILSYALFAAGVAYRILFQMAIYNKVTFSMQATHTGKNANTNYIQLIVTIITIISPFPITALGTWWLNQPILSNTILSLLGIIFITTHRRWISSISRKMKDNQYEQLEGFQKSR</sequence>
<protein>
    <submittedName>
        <fullName evidence="2">Uncharacterized protein</fullName>
    </submittedName>
</protein>
<organism evidence="2 3">
    <name type="scientific">Prevotella melaninogenica DNF00666</name>
    <dbReference type="NCBI Taxonomy" id="1401073"/>
    <lineage>
        <taxon>Bacteria</taxon>
        <taxon>Pseudomonadati</taxon>
        <taxon>Bacteroidota</taxon>
        <taxon>Bacteroidia</taxon>
        <taxon>Bacteroidales</taxon>
        <taxon>Prevotellaceae</taxon>
        <taxon>Prevotella</taxon>
    </lineage>
</organism>
<reference evidence="2 3" key="1">
    <citation type="submission" date="2014-07" db="EMBL/GenBank/DDBJ databases">
        <authorList>
            <person name="McCorrison J."/>
            <person name="Sanka R."/>
            <person name="Torralba M."/>
            <person name="Gillis M."/>
            <person name="Haft D.H."/>
            <person name="Methe B."/>
            <person name="Sutton G."/>
            <person name="Nelson K.E."/>
        </authorList>
    </citation>
    <scope>NUCLEOTIDE SEQUENCE [LARGE SCALE GENOMIC DNA]</scope>
    <source>
        <strain evidence="2 3">DNF00666</strain>
    </source>
</reference>
<feature type="transmembrane region" description="Helical" evidence="1">
    <location>
        <begin position="384"/>
        <end position="407"/>
    </location>
</feature>
<evidence type="ECO:0000313" key="2">
    <source>
        <dbReference type="EMBL" id="KGF57550.1"/>
    </source>
</evidence>
<feature type="transmembrane region" description="Helical" evidence="1">
    <location>
        <begin position="32"/>
        <end position="57"/>
    </location>
</feature>
<dbReference type="EMBL" id="JRNS01000033">
    <property type="protein sequence ID" value="KGF57550.1"/>
    <property type="molecule type" value="Genomic_DNA"/>
</dbReference>
<feature type="transmembrane region" description="Helical" evidence="1">
    <location>
        <begin position="456"/>
        <end position="477"/>
    </location>
</feature>
<feature type="transmembrane region" description="Helical" evidence="1">
    <location>
        <begin position="215"/>
        <end position="232"/>
    </location>
</feature>
<dbReference type="Pfam" id="PF18940">
    <property type="entry name" value="DUF5687"/>
    <property type="match status" value="1"/>
</dbReference>
<keyword evidence="1" id="KW-0812">Transmembrane</keyword>
<dbReference type="RefSeq" id="WP_036861216.1">
    <property type="nucleotide sequence ID" value="NZ_JRNS01000033.1"/>
</dbReference>
<dbReference type="AlphaFoldDB" id="A0A096BEG9"/>
<feature type="transmembrane region" description="Helical" evidence="1">
    <location>
        <begin position="174"/>
        <end position="195"/>
    </location>
</feature>
<evidence type="ECO:0000313" key="3">
    <source>
        <dbReference type="Proteomes" id="UP000029578"/>
    </source>
</evidence>
<feature type="transmembrane region" description="Helical" evidence="1">
    <location>
        <begin position="110"/>
        <end position="132"/>
    </location>
</feature>
<keyword evidence="1" id="KW-0472">Membrane</keyword>
<name>A0A096BEG9_9BACT</name>
<dbReference type="InterPro" id="IPR043742">
    <property type="entry name" value="DUF5687"/>
</dbReference>
<proteinExistence type="predicted"/>
<evidence type="ECO:0000256" key="1">
    <source>
        <dbReference type="SAM" id="Phobius"/>
    </source>
</evidence>
<feature type="transmembrane region" description="Helical" evidence="1">
    <location>
        <begin position="63"/>
        <end position="81"/>
    </location>
</feature>
<feature type="transmembrane region" description="Helical" evidence="1">
    <location>
        <begin position="359"/>
        <end position="378"/>
    </location>
</feature>
<feature type="transmembrane region" description="Helical" evidence="1">
    <location>
        <begin position="317"/>
        <end position="338"/>
    </location>
</feature>
<feature type="transmembrane region" description="Helical" evidence="1">
    <location>
        <begin position="287"/>
        <end position="305"/>
    </location>
</feature>
<keyword evidence="1" id="KW-1133">Transmembrane helix</keyword>
<dbReference type="Proteomes" id="UP000029578">
    <property type="component" value="Unassembled WGS sequence"/>
</dbReference>